<proteinExistence type="inferred from homology"/>
<dbReference type="EMBL" id="JACHNX010000027">
    <property type="protein sequence ID" value="MBB4611368.1"/>
    <property type="molecule type" value="Genomic_DNA"/>
</dbReference>
<dbReference type="EMBL" id="JAFHKU010000076">
    <property type="protein sequence ID" value="MBN3556857.1"/>
    <property type="molecule type" value="Genomic_DNA"/>
</dbReference>
<dbReference type="InterPro" id="IPR000055">
    <property type="entry name" value="Restrct_endonuc_typeI_TRD"/>
</dbReference>
<dbReference type="GO" id="GO:0009307">
    <property type="term" value="P:DNA restriction-modification system"/>
    <property type="evidence" value="ECO:0007669"/>
    <property type="project" value="UniProtKB-KW"/>
</dbReference>
<reference evidence="5 7" key="1">
    <citation type="submission" date="2020-08" db="EMBL/GenBank/DDBJ databases">
        <title>Genomic Encyclopedia of Type Strains, Phase IV (KMG-IV): sequencing the most valuable type-strain genomes for metagenomic binning, comparative biology and taxonomic classification.</title>
        <authorList>
            <person name="Goeker M."/>
        </authorList>
    </citation>
    <scope>NUCLEOTIDE SEQUENCE [LARGE SCALE GENOMIC DNA]</scope>
    <source>
        <strain evidence="5 7">DSM 14562</strain>
    </source>
</reference>
<keyword evidence="2" id="KW-0680">Restriction system</keyword>
<comment type="caution">
    <text evidence="6">The sequence shown here is derived from an EMBL/GenBank/DDBJ whole genome shotgun (WGS) entry which is preliminary data.</text>
</comment>
<keyword evidence="6" id="KW-0255">Endonuclease</keyword>
<name>A0AA41DDQ5_9SPHN</name>
<dbReference type="AlphaFoldDB" id="A0AA41DDQ5"/>
<evidence type="ECO:0000313" key="6">
    <source>
        <dbReference type="EMBL" id="MBN3556857.1"/>
    </source>
</evidence>
<gene>
    <name evidence="5" type="ORF">GGQ89_003615</name>
    <name evidence="6" type="ORF">JYA60_01220</name>
</gene>
<evidence type="ECO:0000313" key="5">
    <source>
        <dbReference type="EMBL" id="MBB4611368.1"/>
    </source>
</evidence>
<dbReference type="GO" id="GO:0009035">
    <property type="term" value="F:type I site-specific deoxyribonuclease activity"/>
    <property type="evidence" value="ECO:0007669"/>
    <property type="project" value="UniProtKB-EC"/>
</dbReference>
<dbReference type="Proteomes" id="UP000704529">
    <property type="component" value="Unassembled WGS sequence"/>
</dbReference>
<dbReference type="Pfam" id="PF01420">
    <property type="entry name" value="Methylase_S"/>
    <property type="match status" value="1"/>
</dbReference>
<keyword evidence="7" id="KW-1185">Reference proteome</keyword>
<dbReference type="RefSeq" id="WP_184106680.1">
    <property type="nucleotide sequence ID" value="NZ_JACHNX010000027.1"/>
</dbReference>
<dbReference type="GO" id="GO:0003677">
    <property type="term" value="F:DNA binding"/>
    <property type="evidence" value="ECO:0007669"/>
    <property type="project" value="UniProtKB-KW"/>
</dbReference>
<keyword evidence="3" id="KW-0238">DNA-binding</keyword>
<evidence type="ECO:0000313" key="7">
    <source>
        <dbReference type="Proteomes" id="UP000584663"/>
    </source>
</evidence>
<keyword evidence="5" id="KW-0378">Hydrolase</keyword>
<evidence type="ECO:0000256" key="2">
    <source>
        <dbReference type="ARBA" id="ARBA00022747"/>
    </source>
</evidence>
<evidence type="ECO:0000256" key="1">
    <source>
        <dbReference type="ARBA" id="ARBA00010923"/>
    </source>
</evidence>
<feature type="domain" description="Type I restriction modification DNA specificity" evidence="4">
    <location>
        <begin position="383"/>
        <end position="524"/>
    </location>
</feature>
<sequence length="548" mass="59774">MNADFVRDAVSRFGDDPAGIGHFRKVVIGLAIAGKLAGEGQPLTPAEMLDQIESEKIRLLRSGEISKPKRFAPVINDQLPEDFADTSAFASLGAVARIEKGLTGIQGAKRGSFPLVVTAAERSSCDHFDFEGAATIVPLVSSTGHGNASINRLHYQEGRFALGTILAAIFPYAPNLISARFIFEYLSTFKDELLVSRMTGTANVTLSVRRIAEVPIPLICPTVQRTTDELMALCDQLEAARVSREAARDTFTLSTLAKLNTPDPETFAPDARFALANLAPLTTRPDQIKQLRQTILNLAVRGKLVEHDTADEPASTLLAEFAAAKSERKQRTGDTRIKLAATPEPETLPIDLPTGWAVQSFENLFLFIDYRGNTPPKTDNGIPLITAKNIRMGFLNREPREFISKVTFKTWMTRGFPQIGDLFFTTEAPLANVCLNDITEPFALAQRSICLQPYSTINTKFLMFAMMSEPLQALIDAHATGMTAKGIKAANLKPLPIPIPPLAEQHRIVAKVDALMALCDGLEASITTGEQTRSRLLEAILHNALEPA</sequence>
<reference evidence="6" key="2">
    <citation type="submission" date="2021-01" db="EMBL/GenBank/DDBJ databases">
        <title>Genome Sequencing of Type Strains.</title>
        <authorList>
            <person name="Lemaire J.F."/>
            <person name="Inderbitzin P."/>
            <person name="Collins S.B."/>
            <person name="Wespe N."/>
            <person name="Knight-Connoni V."/>
        </authorList>
    </citation>
    <scope>NUCLEOTIDE SEQUENCE</scope>
    <source>
        <strain evidence="6">DSM 14562</strain>
    </source>
</reference>
<dbReference type="PANTHER" id="PTHR43140:SF1">
    <property type="entry name" value="TYPE I RESTRICTION ENZYME ECOKI SPECIFICITY SUBUNIT"/>
    <property type="match status" value="1"/>
</dbReference>
<protein>
    <submittedName>
        <fullName evidence="6">Restriction endonuclease subunit S</fullName>
    </submittedName>
    <submittedName>
        <fullName evidence="5">Type I restriction enzyme S subunit</fullName>
        <ecNumber evidence="5">3.1.21.3</ecNumber>
    </submittedName>
</protein>
<dbReference type="PANTHER" id="PTHR43140">
    <property type="entry name" value="TYPE-1 RESTRICTION ENZYME ECOKI SPECIFICITY PROTEIN"/>
    <property type="match status" value="1"/>
</dbReference>
<keyword evidence="6" id="KW-0540">Nuclease</keyword>
<evidence type="ECO:0000259" key="4">
    <source>
        <dbReference type="Pfam" id="PF01420"/>
    </source>
</evidence>
<dbReference type="SUPFAM" id="SSF116734">
    <property type="entry name" value="DNA methylase specificity domain"/>
    <property type="match status" value="2"/>
</dbReference>
<organism evidence="6 8">
    <name type="scientific">Sphingomonas yabuuchiae</name>
    <dbReference type="NCBI Taxonomy" id="172044"/>
    <lineage>
        <taxon>Bacteria</taxon>
        <taxon>Pseudomonadati</taxon>
        <taxon>Pseudomonadota</taxon>
        <taxon>Alphaproteobacteria</taxon>
        <taxon>Sphingomonadales</taxon>
        <taxon>Sphingomonadaceae</taxon>
        <taxon>Sphingomonas</taxon>
    </lineage>
</organism>
<accession>A0AA41DDQ5</accession>
<evidence type="ECO:0000313" key="8">
    <source>
        <dbReference type="Proteomes" id="UP000704529"/>
    </source>
</evidence>
<dbReference type="InterPro" id="IPR051212">
    <property type="entry name" value="Type-I_RE_S_subunit"/>
</dbReference>
<dbReference type="EC" id="3.1.21.3" evidence="5"/>
<dbReference type="Gene3D" id="3.90.220.20">
    <property type="entry name" value="DNA methylase specificity domains"/>
    <property type="match status" value="2"/>
</dbReference>
<dbReference type="Proteomes" id="UP000584663">
    <property type="component" value="Unassembled WGS sequence"/>
</dbReference>
<dbReference type="InterPro" id="IPR044946">
    <property type="entry name" value="Restrct_endonuc_typeI_TRD_sf"/>
</dbReference>
<comment type="similarity">
    <text evidence="1">Belongs to the type-I restriction system S methylase family.</text>
</comment>
<evidence type="ECO:0000256" key="3">
    <source>
        <dbReference type="ARBA" id="ARBA00023125"/>
    </source>
</evidence>